<dbReference type="Pfam" id="PF06722">
    <property type="entry name" value="EryCIII-like_C"/>
    <property type="match status" value="1"/>
</dbReference>
<feature type="domain" description="Erythromycin biosynthesis protein CIII-like C-terminal" evidence="2">
    <location>
        <begin position="299"/>
        <end position="378"/>
    </location>
</feature>
<sequence length="427" mass="45467">MGDLRVRVLLTTVGSRGDVQPLLALAMRLRATGHEVRMCVPPDFQDWIGGLGIPVTPIGPVMRQALASSPPASLPAEQLRLMAEAQVAAQFDRIPPVADGCDVVVSTTPGLTAVHSVAEMLGIGYVFAVYSPNQLPSPHHAPPPVPLLGRELAPAGADHRELWARDAENVNERFGPPLNRHRAAVGLPALDDVRGHVFTDRPWLAADPTLGPWPEPADQQVFQPGAWILPDERPLSPELEAFLDDGEPPIYFGFSSMVRMQDDLGPVLVETARALGRRAVISRGWADVALPDDGSDCIAVGEVNLQALFRRVAAVVHPSSAGTTALVAMAGAPHVVVPQMYDQHYWAERVEQLGIGTPHLSDTVTAESLTSALDLALRPEVVARARSVATAVRRDGVQLSAERLTSDVRTLTASGPVASPAGSPGRS</sequence>
<dbReference type="PANTHER" id="PTHR48050">
    <property type="entry name" value="STEROL 3-BETA-GLUCOSYLTRANSFERASE"/>
    <property type="match status" value="1"/>
</dbReference>
<keyword evidence="3" id="KW-0808">Transferase</keyword>
<dbReference type="EMBL" id="BONW01000028">
    <property type="protein sequence ID" value="GIG90355.1"/>
    <property type="molecule type" value="Genomic_DNA"/>
</dbReference>
<gene>
    <name evidence="3" type="ORF">Pen02_52910</name>
</gene>
<dbReference type="InterPro" id="IPR002213">
    <property type="entry name" value="UDP_glucos_trans"/>
</dbReference>
<dbReference type="CDD" id="cd03784">
    <property type="entry name" value="GT1_Gtf-like"/>
    <property type="match status" value="1"/>
</dbReference>
<organism evidence="3 4">
    <name type="scientific">Plantactinospora endophytica</name>
    <dbReference type="NCBI Taxonomy" id="673535"/>
    <lineage>
        <taxon>Bacteria</taxon>
        <taxon>Bacillati</taxon>
        <taxon>Actinomycetota</taxon>
        <taxon>Actinomycetes</taxon>
        <taxon>Micromonosporales</taxon>
        <taxon>Micromonosporaceae</taxon>
        <taxon>Plantactinospora</taxon>
    </lineage>
</organism>
<dbReference type="InterPro" id="IPR010610">
    <property type="entry name" value="EryCIII-like_C"/>
</dbReference>
<dbReference type="Proteomes" id="UP000646749">
    <property type="component" value="Unassembled WGS sequence"/>
</dbReference>
<evidence type="ECO:0000259" key="1">
    <source>
        <dbReference type="Pfam" id="PF03033"/>
    </source>
</evidence>
<evidence type="ECO:0000313" key="4">
    <source>
        <dbReference type="Proteomes" id="UP000646749"/>
    </source>
</evidence>
<comment type="caution">
    <text evidence="3">The sequence shown here is derived from an EMBL/GenBank/DDBJ whole genome shotgun (WGS) entry which is preliminary data.</text>
</comment>
<reference evidence="3 4" key="1">
    <citation type="submission" date="2021-01" db="EMBL/GenBank/DDBJ databases">
        <title>Whole genome shotgun sequence of Plantactinospora endophytica NBRC 110450.</title>
        <authorList>
            <person name="Komaki H."/>
            <person name="Tamura T."/>
        </authorList>
    </citation>
    <scope>NUCLEOTIDE SEQUENCE [LARGE SCALE GENOMIC DNA]</scope>
    <source>
        <strain evidence="3 4">NBRC 110450</strain>
    </source>
</reference>
<evidence type="ECO:0000259" key="2">
    <source>
        <dbReference type="Pfam" id="PF06722"/>
    </source>
</evidence>
<evidence type="ECO:0000313" key="3">
    <source>
        <dbReference type="EMBL" id="GIG90355.1"/>
    </source>
</evidence>
<dbReference type="PANTHER" id="PTHR48050:SF13">
    <property type="entry name" value="STEROL 3-BETA-GLUCOSYLTRANSFERASE UGT80A2"/>
    <property type="match status" value="1"/>
</dbReference>
<protein>
    <submittedName>
        <fullName evidence="3">Glycosyl transferase</fullName>
    </submittedName>
</protein>
<dbReference type="GO" id="GO:0016740">
    <property type="term" value="F:transferase activity"/>
    <property type="evidence" value="ECO:0007669"/>
    <property type="project" value="UniProtKB-KW"/>
</dbReference>
<accession>A0ABQ4E6M1</accession>
<keyword evidence="4" id="KW-1185">Reference proteome</keyword>
<dbReference type="Pfam" id="PF03033">
    <property type="entry name" value="Glyco_transf_28"/>
    <property type="match status" value="1"/>
</dbReference>
<name>A0ABQ4E6M1_9ACTN</name>
<dbReference type="Gene3D" id="3.40.50.2000">
    <property type="entry name" value="Glycogen Phosphorylase B"/>
    <property type="match status" value="2"/>
</dbReference>
<dbReference type="SUPFAM" id="SSF53756">
    <property type="entry name" value="UDP-Glycosyltransferase/glycogen phosphorylase"/>
    <property type="match status" value="1"/>
</dbReference>
<proteinExistence type="predicted"/>
<dbReference type="InterPro" id="IPR050426">
    <property type="entry name" value="Glycosyltransferase_28"/>
</dbReference>
<feature type="domain" description="Glycosyltransferase family 28 N-terminal" evidence="1">
    <location>
        <begin position="8"/>
        <end position="132"/>
    </location>
</feature>
<dbReference type="InterPro" id="IPR004276">
    <property type="entry name" value="GlycoTrans_28_N"/>
</dbReference>